<evidence type="ECO:0000313" key="3">
    <source>
        <dbReference type="EMBL" id="KAJ2781479.1"/>
    </source>
</evidence>
<feature type="transmembrane region" description="Helical" evidence="2">
    <location>
        <begin position="37"/>
        <end position="57"/>
    </location>
</feature>
<gene>
    <name evidence="3" type="ORF">H4R18_002853</name>
</gene>
<evidence type="ECO:0000256" key="1">
    <source>
        <dbReference type="SAM" id="MobiDB-lite"/>
    </source>
</evidence>
<feature type="transmembrane region" description="Helical" evidence="2">
    <location>
        <begin position="145"/>
        <end position="167"/>
    </location>
</feature>
<keyword evidence="2" id="KW-0812">Transmembrane</keyword>
<comment type="caution">
    <text evidence="3">The sequence shown here is derived from an EMBL/GenBank/DDBJ whole genome shotgun (WGS) entry which is preliminary data.</text>
</comment>
<dbReference type="Proteomes" id="UP001140217">
    <property type="component" value="Unassembled WGS sequence"/>
</dbReference>
<evidence type="ECO:0000313" key="4">
    <source>
        <dbReference type="Proteomes" id="UP001140217"/>
    </source>
</evidence>
<name>A0A9W8HFI8_9FUNG</name>
<feature type="transmembrane region" description="Helical" evidence="2">
    <location>
        <begin position="262"/>
        <end position="281"/>
    </location>
</feature>
<dbReference type="AlphaFoldDB" id="A0A9W8HFI8"/>
<keyword evidence="2" id="KW-1133">Transmembrane helix</keyword>
<feature type="compositionally biased region" description="Polar residues" evidence="1">
    <location>
        <begin position="367"/>
        <end position="377"/>
    </location>
</feature>
<dbReference type="OrthoDB" id="5555436at2759"/>
<keyword evidence="2" id="KW-0472">Membrane</keyword>
<dbReference type="EMBL" id="JANBUL010000103">
    <property type="protein sequence ID" value="KAJ2781479.1"/>
    <property type="molecule type" value="Genomic_DNA"/>
</dbReference>
<feature type="transmembrane region" description="Helical" evidence="2">
    <location>
        <begin position="187"/>
        <end position="209"/>
    </location>
</feature>
<keyword evidence="4" id="KW-1185">Reference proteome</keyword>
<evidence type="ECO:0000256" key="2">
    <source>
        <dbReference type="SAM" id="Phobius"/>
    </source>
</evidence>
<sequence>MAGGLPFTVTDTELGRVKIAAAAGMALDPRGPPDAKLIVVLAVLYAITLAAAAFALYNRNYPPLRCKMPALMACIVVSGSIWLMGDSQANGHVPLHGTPLANCKAFGLWMRIMLGVYTVSVLWAARVYGLYRVFGLGRPFRGHGVYIPAAVYLAVLMLFGIVVQALPADKTLFYMPGVDICNISRKLLAVVFVLLWLNFGSVFVLSWMLRNIKSSFNEKREAGIACLIVFSILVYETIIHYASPRYPFNITHRLVTTCVDHIGTLLYWWLLMAEPLFNCAFRHQRYLDTWMAKLVEDGLELQYDVDCADQHNVTTMCQNSVMIRVPSKDSMGSLCIPYARSSGIITLSRYEPPAAGAGAAAAAAAADSSSNDTTWSPDSDRFSPRDLTLTRKDSRVW</sequence>
<accession>A0A9W8HFI8</accession>
<feature type="transmembrane region" description="Helical" evidence="2">
    <location>
        <begin position="221"/>
        <end position="242"/>
    </location>
</feature>
<reference evidence="3" key="1">
    <citation type="submission" date="2022-07" db="EMBL/GenBank/DDBJ databases">
        <title>Phylogenomic reconstructions and comparative analyses of Kickxellomycotina fungi.</title>
        <authorList>
            <person name="Reynolds N.K."/>
            <person name="Stajich J.E."/>
            <person name="Barry K."/>
            <person name="Grigoriev I.V."/>
            <person name="Crous P."/>
            <person name="Smith M.E."/>
        </authorList>
    </citation>
    <scope>NUCLEOTIDE SEQUENCE</scope>
    <source>
        <strain evidence="3">NBRC 105414</strain>
    </source>
</reference>
<evidence type="ECO:0008006" key="5">
    <source>
        <dbReference type="Google" id="ProtNLM"/>
    </source>
</evidence>
<organism evidence="3 4">
    <name type="scientific">Coemansia javaensis</name>
    <dbReference type="NCBI Taxonomy" id="2761396"/>
    <lineage>
        <taxon>Eukaryota</taxon>
        <taxon>Fungi</taxon>
        <taxon>Fungi incertae sedis</taxon>
        <taxon>Zoopagomycota</taxon>
        <taxon>Kickxellomycotina</taxon>
        <taxon>Kickxellomycetes</taxon>
        <taxon>Kickxellales</taxon>
        <taxon>Kickxellaceae</taxon>
        <taxon>Coemansia</taxon>
    </lineage>
</organism>
<feature type="transmembrane region" description="Helical" evidence="2">
    <location>
        <begin position="69"/>
        <end position="85"/>
    </location>
</feature>
<feature type="region of interest" description="Disordered" evidence="1">
    <location>
        <begin position="367"/>
        <end position="386"/>
    </location>
</feature>
<feature type="transmembrane region" description="Helical" evidence="2">
    <location>
        <begin position="105"/>
        <end position="125"/>
    </location>
</feature>
<protein>
    <recommendedName>
        <fullName evidence="5">G-protein coupled receptors family 3 profile domain-containing protein</fullName>
    </recommendedName>
</protein>
<proteinExistence type="predicted"/>